<organism evidence="3 4">
    <name type="scientific">Bacteroides nordii</name>
    <dbReference type="NCBI Taxonomy" id="291645"/>
    <lineage>
        <taxon>Bacteria</taxon>
        <taxon>Pseudomonadati</taxon>
        <taxon>Bacteroidota</taxon>
        <taxon>Bacteroidia</taxon>
        <taxon>Bacteroidales</taxon>
        <taxon>Bacteroidaceae</taxon>
        <taxon>Bacteroides</taxon>
    </lineage>
</organism>
<evidence type="ECO:0000313" key="4">
    <source>
        <dbReference type="Proteomes" id="UP000284379"/>
    </source>
</evidence>
<accession>A0A413VVR3</accession>
<feature type="region of interest" description="Disordered" evidence="2">
    <location>
        <begin position="1"/>
        <end position="50"/>
    </location>
</feature>
<evidence type="ECO:0000256" key="1">
    <source>
        <dbReference type="SAM" id="Coils"/>
    </source>
</evidence>
<feature type="compositionally biased region" description="Low complexity" evidence="2">
    <location>
        <begin position="25"/>
        <end position="36"/>
    </location>
</feature>
<sequence length="617" mass="72036">MMDSHDTNQPLNPGELEEEKKTVEVSETITETPTEETNAEKQPETAPRLATKEEVLVRMKELAQDAENANKQELDSLKQSFYKIHNAEQEAARKLFVENGGSEEDYVPQSDAIEEEFKNVMAVIKEKRSAQVAELEKQKEENLQIKLSIIEELKELVESPDDANKSYTEFKKLQQQWNETKLVPQAKVNELWKNYQLYVEKFYDILKLNNEFREYDFKKNLEIKNRLIEAAEKLADEEDVVSAFHQLQKLHQEFRDTGPVAKELRDEVWNRFKTASTVVNRRHQQHFEALKEAEQHNLDQKTVICEIVEAITYDELKTFSAWENKTQEVIALQNKWKTIGFAPQKMNVKIFERFRHACDDFFKKKGEFFKALKEGMNENLEKKKALCEKAEALKDSTDWKATADALTKLQKEWKTIGPVSKKYSDVVWKRFISACDYFFEQKNKATSSQRSVEIENMEKKKNIISQLTAIDESMDTEEAGKLVRELMKDWNAIGHVPFKEKDKLYKQYHTLIDQLFERFNISASNKKLSNFKSNISNIQGGGPQTLYREREKLVRAYENMKSELQTYENNLGFLTSASKKGNSLLTELNRKVDKLKADLELVLQKIKVIDESIKEEE</sequence>
<evidence type="ECO:0000313" key="3">
    <source>
        <dbReference type="EMBL" id="RHB37594.1"/>
    </source>
</evidence>
<gene>
    <name evidence="3" type="ORF">DW888_03195</name>
</gene>
<dbReference type="InterPro" id="IPR007139">
    <property type="entry name" value="DUF349"/>
</dbReference>
<keyword evidence="1" id="KW-0175">Coiled coil</keyword>
<dbReference type="RefSeq" id="WP_002559297.1">
    <property type="nucleotide sequence ID" value="NZ_CABJFV010000002.1"/>
</dbReference>
<dbReference type="AlphaFoldDB" id="A0A413VVR3"/>
<dbReference type="EMBL" id="QSGO01000002">
    <property type="protein sequence ID" value="RHB37594.1"/>
    <property type="molecule type" value="Genomic_DNA"/>
</dbReference>
<comment type="caution">
    <text evidence="3">The sequence shown here is derived from an EMBL/GenBank/DDBJ whole genome shotgun (WGS) entry which is preliminary data.</text>
</comment>
<evidence type="ECO:0000256" key="2">
    <source>
        <dbReference type="SAM" id="MobiDB-lite"/>
    </source>
</evidence>
<feature type="coiled-coil region" evidence="1">
    <location>
        <begin position="550"/>
        <end position="605"/>
    </location>
</feature>
<proteinExistence type="predicted"/>
<dbReference type="Proteomes" id="UP000284379">
    <property type="component" value="Unassembled WGS sequence"/>
</dbReference>
<name>A0A413VVR3_9BACE</name>
<protein>
    <submittedName>
        <fullName evidence="3">DUF349 domain-containing protein</fullName>
    </submittedName>
</protein>
<dbReference type="Pfam" id="PF03993">
    <property type="entry name" value="DUF349"/>
    <property type="match status" value="5"/>
</dbReference>
<reference evidence="3 4" key="1">
    <citation type="submission" date="2018-08" db="EMBL/GenBank/DDBJ databases">
        <title>A genome reference for cultivated species of the human gut microbiota.</title>
        <authorList>
            <person name="Zou Y."/>
            <person name="Xue W."/>
            <person name="Luo G."/>
        </authorList>
    </citation>
    <scope>NUCLEOTIDE SEQUENCE [LARGE SCALE GENOMIC DNA]</scope>
    <source>
        <strain evidence="3 4">AM40-30BH</strain>
    </source>
</reference>